<protein>
    <submittedName>
        <fullName evidence="1">Uncharacterized protein</fullName>
    </submittedName>
</protein>
<organism evidence="1 2">
    <name type="scientific">Streptomyces viridochromogenes Tue57</name>
    <dbReference type="NCBI Taxonomy" id="1160705"/>
    <lineage>
        <taxon>Bacteria</taxon>
        <taxon>Bacillati</taxon>
        <taxon>Actinomycetota</taxon>
        <taxon>Actinomycetes</taxon>
        <taxon>Kitasatosporales</taxon>
        <taxon>Streptomycetaceae</taxon>
        <taxon>Streptomyces</taxon>
    </lineage>
</organism>
<reference evidence="1 2" key="1">
    <citation type="journal article" date="2013" name="Genome Announc.">
        <title>Draft Genome Sequence of Streptomyces viridochromogenes Strain Tu57, Producer of Avilamycin.</title>
        <authorList>
            <person name="Gruning B.A."/>
            <person name="Erxleben A."/>
            <person name="Hahnlein A."/>
            <person name="Gunther S."/>
        </authorList>
    </citation>
    <scope>NUCLEOTIDE SEQUENCE [LARGE SCALE GENOMIC DNA]</scope>
    <source>
        <strain evidence="1 2">Tue57</strain>
    </source>
</reference>
<sequence length="31" mass="3585">MWLVAPTRRSRESIPPRAPERALPLTLVKKD</sequence>
<dbReference type="EMBL" id="AMLP01000017">
    <property type="protein sequence ID" value="ELS58702.1"/>
    <property type="molecule type" value="Genomic_DNA"/>
</dbReference>
<gene>
    <name evidence="1" type="ORF">STVIR_0425</name>
</gene>
<comment type="caution">
    <text evidence="1">The sequence shown here is derived from an EMBL/GenBank/DDBJ whole genome shotgun (WGS) entry which is preliminary data.</text>
</comment>
<dbReference type="AlphaFoldDB" id="L8PTI6"/>
<proteinExistence type="predicted"/>
<evidence type="ECO:0000313" key="2">
    <source>
        <dbReference type="Proteomes" id="UP000011205"/>
    </source>
</evidence>
<dbReference type="Proteomes" id="UP000011205">
    <property type="component" value="Unassembled WGS sequence"/>
</dbReference>
<name>L8PTI6_STRVR</name>
<evidence type="ECO:0000313" key="1">
    <source>
        <dbReference type="EMBL" id="ELS58702.1"/>
    </source>
</evidence>
<accession>L8PTI6</accession>